<dbReference type="Proteomes" id="UP000078343">
    <property type="component" value="Unassembled WGS sequence"/>
</dbReference>
<sequence>MVAEIRSGVKSTTDGLRRARALNALRQRHPLTATDNGSLSLLARNAREGAKNSTWSPTDSDERLLNEYFDRVFPLQFPFYVASVPERGHGWLRSLMRRCEPLCYAALALAIVYRNSSSDRVDVLHGPSREHEQQQLYALAVTGLRQHIDRLSKKSLQEGLRGGIEVFACVTYLIMLEDDDEQVEAAAKEASSIDSSLSLVDHVAMEFFSAVFLWLDTLATVSTGRRPRFADVCAAAFGAPDCKVRLRSIMGCENWVMIVIRDIAVLDGLVRDEQGGHPHPRRGEGVRRKYIELKDRLQLGLAEPWESYLSLLARGTKDSAAAEHRLIQATPIVTHIFACAAMVYLTVVVSGRPDPHNPEIRDAVSRSIRIFRALPDDIHVQMLHGMLWPFCITGCMALKDQESSFEYLALKAAGTTVVHQGPDTLWRALQVMRTCWRIRSGQSLEGVPSVDWFSAMSTLGYQVLLV</sequence>
<evidence type="ECO:0000256" key="1">
    <source>
        <dbReference type="ARBA" id="ARBA00004123"/>
    </source>
</evidence>
<keyword evidence="4" id="KW-1185">Reference proteome</keyword>
<accession>A0A178ZWE0</accession>
<dbReference type="Pfam" id="PF11951">
    <property type="entry name" value="Fungal_trans_2"/>
    <property type="match status" value="1"/>
</dbReference>
<evidence type="ECO:0000313" key="3">
    <source>
        <dbReference type="EMBL" id="OAP63706.1"/>
    </source>
</evidence>
<evidence type="ECO:0000256" key="2">
    <source>
        <dbReference type="ARBA" id="ARBA00023242"/>
    </source>
</evidence>
<gene>
    <name evidence="3" type="ORF">AYL99_02933</name>
</gene>
<dbReference type="GO" id="GO:0000976">
    <property type="term" value="F:transcription cis-regulatory region binding"/>
    <property type="evidence" value="ECO:0007669"/>
    <property type="project" value="TreeGrafter"/>
</dbReference>
<dbReference type="GO" id="GO:0005634">
    <property type="term" value="C:nucleus"/>
    <property type="evidence" value="ECO:0007669"/>
    <property type="project" value="UniProtKB-SubCell"/>
</dbReference>
<dbReference type="AlphaFoldDB" id="A0A178ZWE0"/>
<dbReference type="PANTHER" id="PTHR37534">
    <property type="entry name" value="TRANSCRIPTIONAL ACTIVATOR PROTEIN UGA3"/>
    <property type="match status" value="1"/>
</dbReference>
<keyword evidence="2" id="KW-0539">Nucleus</keyword>
<dbReference type="PANTHER" id="PTHR37534:SF26">
    <property type="entry name" value="TRANSCRIPTION FACTOR, PUTATIVE-RELATED"/>
    <property type="match status" value="1"/>
</dbReference>
<comment type="subcellular location">
    <subcellularLocation>
        <location evidence="1">Nucleus</location>
    </subcellularLocation>
</comment>
<comment type="caution">
    <text evidence="3">The sequence shown here is derived from an EMBL/GenBank/DDBJ whole genome shotgun (WGS) entry which is preliminary data.</text>
</comment>
<dbReference type="GO" id="GO:0045944">
    <property type="term" value="P:positive regulation of transcription by RNA polymerase II"/>
    <property type="evidence" value="ECO:0007669"/>
    <property type="project" value="TreeGrafter"/>
</dbReference>
<dbReference type="OrthoDB" id="5213892at2759"/>
<dbReference type="InterPro" id="IPR021858">
    <property type="entry name" value="Fun_TF"/>
</dbReference>
<evidence type="ECO:0000313" key="4">
    <source>
        <dbReference type="Proteomes" id="UP000078343"/>
    </source>
</evidence>
<dbReference type="GO" id="GO:0003700">
    <property type="term" value="F:DNA-binding transcription factor activity"/>
    <property type="evidence" value="ECO:0007669"/>
    <property type="project" value="TreeGrafter"/>
</dbReference>
<organism evidence="3 4">
    <name type="scientific">Fonsecaea erecta</name>
    <dbReference type="NCBI Taxonomy" id="1367422"/>
    <lineage>
        <taxon>Eukaryota</taxon>
        <taxon>Fungi</taxon>
        <taxon>Dikarya</taxon>
        <taxon>Ascomycota</taxon>
        <taxon>Pezizomycotina</taxon>
        <taxon>Eurotiomycetes</taxon>
        <taxon>Chaetothyriomycetidae</taxon>
        <taxon>Chaetothyriales</taxon>
        <taxon>Herpotrichiellaceae</taxon>
        <taxon>Fonsecaea</taxon>
    </lineage>
</organism>
<reference evidence="3 4" key="1">
    <citation type="submission" date="2016-04" db="EMBL/GenBank/DDBJ databases">
        <title>Draft genome of Fonsecaea erecta CBS 125763.</title>
        <authorList>
            <person name="Weiss V.A."/>
            <person name="Vicente V.A."/>
            <person name="Raittz R.T."/>
            <person name="Moreno L.F."/>
            <person name="De Souza E.M."/>
            <person name="Pedrosa F.O."/>
            <person name="Steffens M.B."/>
            <person name="Faoro H."/>
            <person name="Tadra-Sfeir M.Z."/>
            <person name="Najafzadeh M.J."/>
            <person name="Felipe M.S."/>
            <person name="Teixeira M."/>
            <person name="Sun J."/>
            <person name="Xi L."/>
            <person name="Gomes R."/>
            <person name="De Azevedo C.M."/>
            <person name="Salgado C.G."/>
            <person name="Da Silva M.B."/>
            <person name="Nascimento M.F."/>
            <person name="Queiroz-Telles F."/>
            <person name="Attili D.S."/>
            <person name="Gorbushina A."/>
        </authorList>
    </citation>
    <scope>NUCLEOTIDE SEQUENCE [LARGE SCALE GENOMIC DNA]</scope>
    <source>
        <strain evidence="3 4">CBS 125763</strain>
    </source>
</reference>
<dbReference type="RefSeq" id="XP_018697073.1">
    <property type="nucleotide sequence ID" value="XM_018834449.1"/>
</dbReference>
<protein>
    <submittedName>
        <fullName evidence="3">Uncharacterized protein</fullName>
    </submittedName>
</protein>
<name>A0A178ZWE0_9EURO</name>
<dbReference type="STRING" id="1367422.A0A178ZWE0"/>
<proteinExistence type="predicted"/>
<dbReference type="GeneID" id="30007103"/>
<dbReference type="EMBL" id="LVYI01000002">
    <property type="protein sequence ID" value="OAP63706.1"/>
    <property type="molecule type" value="Genomic_DNA"/>
</dbReference>